<sequence>MERELLQRAAQTPRGESVRRAALPMGVRAVLALQGAAGNRAVSHVLHRTPAFALATSGRASEVPRRAEMERAFGTGFGDVRAHLGGAEATAGLGALGARAAASRATIAFKEADPPADVVAHELAHVVQQRRRASGAAGAEAAAERAASAV</sequence>
<evidence type="ECO:0000313" key="2">
    <source>
        <dbReference type="EMBL" id="MDA0160892.1"/>
    </source>
</evidence>
<accession>A0A9X3S1B8</accession>
<feature type="domain" description="eCIS core" evidence="1">
    <location>
        <begin position="66"/>
        <end position="131"/>
    </location>
</feature>
<evidence type="ECO:0000313" key="3">
    <source>
        <dbReference type="Proteomes" id="UP001149140"/>
    </source>
</evidence>
<feature type="non-terminal residue" evidence="2">
    <location>
        <position position="150"/>
    </location>
</feature>
<reference evidence="2" key="1">
    <citation type="submission" date="2022-10" db="EMBL/GenBank/DDBJ databases">
        <title>The WGS of Solirubrobacter ginsenosidimutans DSM 21036.</title>
        <authorList>
            <person name="Jiang Z."/>
        </authorList>
    </citation>
    <scope>NUCLEOTIDE SEQUENCE</scope>
    <source>
        <strain evidence="2">DSM 21036</strain>
    </source>
</reference>
<keyword evidence="3" id="KW-1185">Reference proteome</keyword>
<gene>
    <name evidence="2" type="ORF">OM076_11500</name>
</gene>
<dbReference type="Proteomes" id="UP001149140">
    <property type="component" value="Unassembled WGS sequence"/>
</dbReference>
<protein>
    <submittedName>
        <fullName evidence="2">DUF4157 domain-containing protein</fullName>
    </submittedName>
</protein>
<dbReference type="AlphaFoldDB" id="A0A9X3S1B8"/>
<name>A0A9X3S1B8_9ACTN</name>
<dbReference type="EMBL" id="JAPDOD010000008">
    <property type="protein sequence ID" value="MDA0160892.1"/>
    <property type="molecule type" value="Genomic_DNA"/>
</dbReference>
<comment type="caution">
    <text evidence="2">The sequence shown here is derived from an EMBL/GenBank/DDBJ whole genome shotgun (WGS) entry which is preliminary data.</text>
</comment>
<organism evidence="2 3">
    <name type="scientific">Solirubrobacter ginsenosidimutans</name>
    <dbReference type="NCBI Taxonomy" id="490573"/>
    <lineage>
        <taxon>Bacteria</taxon>
        <taxon>Bacillati</taxon>
        <taxon>Actinomycetota</taxon>
        <taxon>Thermoleophilia</taxon>
        <taxon>Solirubrobacterales</taxon>
        <taxon>Solirubrobacteraceae</taxon>
        <taxon>Solirubrobacter</taxon>
    </lineage>
</organism>
<proteinExistence type="predicted"/>
<dbReference type="InterPro" id="IPR025295">
    <property type="entry name" value="eCIS_core_dom"/>
</dbReference>
<evidence type="ECO:0000259" key="1">
    <source>
        <dbReference type="Pfam" id="PF13699"/>
    </source>
</evidence>
<dbReference type="RefSeq" id="WP_270040005.1">
    <property type="nucleotide sequence ID" value="NZ_JAPDOD010000008.1"/>
</dbReference>
<dbReference type="Pfam" id="PF13699">
    <property type="entry name" value="eCIS_core"/>
    <property type="match status" value="1"/>
</dbReference>